<keyword evidence="3" id="KW-1185">Reference proteome</keyword>
<feature type="transmembrane region" description="Helical" evidence="1">
    <location>
        <begin position="407"/>
        <end position="428"/>
    </location>
</feature>
<feature type="transmembrane region" description="Helical" evidence="1">
    <location>
        <begin position="210"/>
        <end position="230"/>
    </location>
</feature>
<feature type="transmembrane region" description="Helical" evidence="1">
    <location>
        <begin position="172"/>
        <end position="190"/>
    </location>
</feature>
<evidence type="ECO:0008006" key="4">
    <source>
        <dbReference type="Google" id="ProtNLM"/>
    </source>
</evidence>
<accession>A0ABR2I0I6</accession>
<evidence type="ECO:0000313" key="3">
    <source>
        <dbReference type="Proteomes" id="UP001390339"/>
    </source>
</evidence>
<keyword evidence="1" id="KW-0812">Transmembrane</keyword>
<feature type="transmembrane region" description="Helical" evidence="1">
    <location>
        <begin position="364"/>
        <end position="387"/>
    </location>
</feature>
<organism evidence="2 3">
    <name type="scientific">Apiospora arundinis</name>
    <dbReference type="NCBI Taxonomy" id="335852"/>
    <lineage>
        <taxon>Eukaryota</taxon>
        <taxon>Fungi</taxon>
        <taxon>Dikarya</taxon>
        <taxon>Ascomycota</taxon>
        <taxon>Pezizomycotina</taxon>
        <taxon>Sordariomycetes</taxon>
        <taxon>Xylariomycetidae</taxon>
        <taxon>Amphisphaeriales</taxon>
        <taxon>Apiosporaceae</taxon>
        <taxon>Apiospora</taxon>
    </lineage>
</organism>
<reference evidence="2 3" key="1">
    <citation type="journal article" date="2024" name="IMA Fungus">
        <title>Apiospora arundinis, a panoply of carbohydrate-active enzymes and secondary metabolites.</title>
        <authorList>
            <person name="Sorensen T."/>
            <person name="Petersen C."/>
            <person name="Muurmann A.T."/>
            <person name="Christiansen J.V."/>
            <person name="Brundto M.L."/>
            <person name="Overgaard C.K."/>
            <person name="Boysen A.T."/>
            <person name="Wollenberg R.D."/>
            <person name="Larsen T.O."/>
            <person name="Sorensen J.L."/>
            <person name="Nielsen K.L."/>
            <person name="Sondergaard T.E."/>
        </authorList>
    </citation>
    <scope>NUCLEOTIDE SEQUENCE [LARGE SCALE GENOMIC DNA]</scope>
    <source>
        <strain evidence="2 3">AAU 773</strain>
    </source>
</reference>
<dbReference type="Proteomes" id="UP001390339">
    <property type="component" value="Unassembled WGS sequence"/>
</dbReference>
<sequence>MATSGWEGPSLGSTAFQQLELGKDCELFADFVAAALIIHWSDIGGSATPIKEYLRSILPTSESQKPSTLDLLRWYDDLHLVEGNSFIPRTLNASFLDQVNASNPSCIPMACQGLVRTIGLDSDLAGIGSIVSYVVGTSLVTIYVVILSLPLSWVGTRASLLNQIVNIARGSVYELFLGACIICQAIQIAAIRESRGDFKNMSDKPRDFVVITAVVSVFAFCPVLLLSLVLGGGRHRRRRRWLVYVATGVQYILWAAVVGTAVGSIVHAERPGPAYAAPGALSNGWFSKHTFSELVGEQSTAFQTQHCRPALGGGSEAIALSSGAVFGTGLGPLFRLILAALSWGLMCLGFGSRFMRYAYVIDRALRHITVVCAFINMWASLWMLLYIRWAVNQSPWSDSLSINEWSFGQILSTLTWIPVFVEVGYLALYGMETALNGRVPEDYTVVLYQDDEKDDGMRGRKII</sequence>
<gene>
    <name evidence="2" type="ORF">PGQ11_011382</name>
</gene>
<evidence type="ECO:0000313" key="2">
    <source>
        <dbReference type="EMBL" id="KAK8855470.1"/>
    </source>
</evidence>
<comment type="caution">
    <text evidence="2">The sequence shown here is derived from an EMBL/GenBank/DDBJ whole genome shotgun (WGS) entry which is preliminary data.</text>
</comment>
<evidence type="ECO:0000256" key="1">
    <source>
        <dbReference type="SAM" id="Phobius"/>
    </source>
</evidence>
<keyword evidence="1" id="KW-0472">Membrane</keyword>
<feature type="transmembrane region" description="Helical" evidence="1">
    <location>
        <begin position="333"/>
        <end position="352"/>
    </location>
</feature>
<name>A0ABR2I0I6_9PEZI</name>
<protein>
    <recommendedName>
        <fullName evidence="4">Integral membrane protein</fullName>
    </recommendedName>
</protein>
<dbReference type="EMBL" id="JAPCWZ010000007">
    <property type="protein sequence ID" value="KAK8855470.1"/>
    <property type="molecule type" value="Genomic_DNA"/>
</dbReference>
<proteinExistence type="predicted"/>
<keyword evidence="1" id="KW-1133">Transmembrane helix</keyword>
<feature type="transmembrane region" description="Helical" evidence="1">
    <location>
        <begin position="130"/>
        <end position="151"/>
    </location>
</feature>
<feature type="transmembrane region" description="Helical" evidence="1">
    <location>
        <begin position="242"/>
        <end position="266"/>
    </location>
</feature>